<dbReference type="Proteomes" id="UP001484097">
    <property type="component" value="Unassembled WGS sequence"/>
</dbReference>
<dbReference type="InterPro" id="IPR003439">
    <property type="entry name" value="ABC_transporter-like_ATP-bd"/>
</dbReference>
<sequence length="338" mass="35238">MKPSAPATTASPAARGTTDSTDSADPAPSALHATGVRKQFGGGASAVHAVRGVDLEIRRGEIVALLGPNGAGKTTFLDLVLGFTSPTSGALTVFGSAPGQSVRDGRVGAVLQTGGLLYDLTVQETVSMVAACHPRHIPVQSALERAGAAGFSTRRVSKCSGGEQQRLRFALALLTEPDLLLLDEPTAGMDVRARKEFWETMQTEAERGRTVVFATHFLQEAADFADRIVLMRAGQVVLDGPVDQVTDTGQRTLTCLWDGPGTPEEAAAQLGITDAVLHQGGRVRFTAADTDALARRLLAAEWAHDLTISPASLDDVFLDLTADADPAGASAPTAPKGH</sequence>
<dbReference type="SUPFAM" id="SSF52540">
    <property type="entry name" value="P-loop containing nucleoside triphosphate hydrolases"/>
    <property type="match status" value="1"/>
</dbReference>
<keyword evidence="4 8" id="KW-0067">ATP-binding</keyword>
<dbReference type="InterPro" id="IPR050763">
    <property type="entry name" value="ABC_transporter_ATP-binding"/>
</dbReference>
<comment type="subcellular location">
    <subcellularLocation>
        <location evidence="1">Cell membrane</location>
        <topology evidence="1">Peripheral membrane protein</topology>
    </subcellularLocation>
</comment>
<evidence type="ECO:0000313" key="8">
    <source>
        <dbReference type="EMBL" id="MEO9247908.1"/>
    </source>
</evidence>
<dbReference type="PANTHER" id="PTHR42711:SF17">
    <property type="entry name" value="ABC TRANSPORTER ATP-BINDING PROTEIN"/>
    <property type="match status" value="1"/>
</dbReference>
<gene>
    <name evidence="8" type="ORF">ABDK96_09460</name>
</gene>
<dbReference type="EMBL" id="JBDXMX010000003">
    <property type="protein sequence ID" value="MEO9247908.1"/>
    <property type="molecule type" value="Genomic_DNA"/>
</dbReference>
<dbReference type="InterPro" id="IPR027417">
    <property type="entry name" value="P-loop_NTPase"/>
</dbReference>
<feature type="region of interest" description="Disordered" evidence="6">
    <location>
        <begin position="1"/>
        <end position="30"/>
    </location>
</feature>
<dbReference type="PROSITE" id="PS50893">
    <property type="entry name" value="ABC_TRANSPORTER_2"/>
    <property type="match status" value="1"/>
</dbReference>
<dbReference type="InterPro" id="IPR017871">
    <property type="entry name" value="ABC_transporter-like_CS"/>
</dbReference>
<dbReference type="CDD" id="cd03230">
    <property type="entry name" value="ABC_DR_subfamily_A"/>
    <property type="match status" value="1"/>
</dbReference>
<dbReference type="Gene3D" id="3.40.50.300">
    <property type="entry name" value="P-loop containing nucleotide triphosphate hydrolases"/>
    <property type="match status" value="1"/>
</dbReference>
<evidence type="ECO:0000256" key="4">
    <source>
        <dbReference type="ARBA" id="ARBA00022840"/>
    </source>
</evidence>
<name>A0ABV0IIA3_9MICC</name>
<dbReference type="InterPro" id="IPR003593">
    <property type="entry name" value="AAA+_ATPase"/>
</dbReference>
<dbReference type="Pfam" id="PF00005">
    <property type="entry name" value="ABC_tran"/>
    <property type="match status" value="1"/>
</dbReference>
<keyword evidence="5" id="KW-0046">Antibiotic resistance</keyword>
<dbReference type="RefSeq" id="WP_347920528.1">
    <property type="nucleotide sequence ID" value="NZ_JBDXMX010000003.1"/>
</dbReference>
<comment type="caution">
    <text evidence="8">The sequence shown here is derived from an EMBL/GenBank/DDBJ whole genome shotgun (WGS) entry which is preliminary data.</text>
</comment>
<evidence type="ECO:0000256" key="2">
    <source>
        <dbReference type="ARBA" id="ARBA00022448"/>
    </source>
</evidence>
<feature type="domain" description="ABC transporter" evidence="7">
    <location>
        <begin position="31"/>
        <end position="258"/>
    </location>
</feature>
<proteinExistence type="predicted"/>
<dbReference type="PANTHER" id="PTHR42711">
    <property type="entry name" value="ABC TRANSPORTER ATP-BINDING PROTEIN"/>
    <property type="match status" value="1"/>
</dbReference>
<dbReference type="PROSITE" id="PS00211">
    <property type="entry name" value="ABC_TRANSPORTER_1"/>
    <property type="match status" value="1"/>
</dbReference>
<dbReference type="GO" id="GO:0005524">
    <property type="term" value="F:ATP binding"/>
    <property type="evidence" value="ECO:0007669"/>
    <property type="project" value="UniProtKB-KW"/>
</dbReference>
<evidence type="ECO:0000256" key="3">
    <source>
        <dbReference type="ARBA" id="ARBA00022741"/>
    </source>
</evidence>
<keyword evidence="2" id="KW-0813">Transport</keyword>
<protein>
    <submittedName>
        <fullName evidence="8">ABC transporter ATP-binding protein</fullName>
    </submittedName>
</protein>
<evidence type="ECO:0000259" key="7">
    <source>
        <dbReference type="PROSITE" id="PS50893"/>
    </source>
</evidence>
<feature type="compositionally biased region" description="Low complexity" evidence="6">
    <location>
        <begin position="1"/>
        <end position="14"/>
    </location>
</feature>
<evidence type="ECO:0000256" key="5">
    <source>
        <dbReference type="ARBA" id="ARBA00023251"/>
    </source>
</evidence>
<keyword evidence="9" id="KW-1185">Reference proteome</keyword>
<evidence type="ECO:0000256" key="6">
    <source>
        <dbReference type="SAM" id="MobiDB-lite"/>
    </source>
</evidence>
<reference evidence="8 9" key="1">
    <citation type="submission" date="2024-05" db="EMBL/GenBank/DDBJ databases">
        <authorList>
            <person name="Yi C."/>
        </authorList>
    </citation>
    <scope>NUCLEOTIDE SEQUENCE [LARGE SCALE GENOMIC DNA]</scope>
    <source>
        <strain evidence="8 9">XS13</strain>
    </source>
</reference>
<dbReference type="SMART" id="SM00382">
    <property type="entry name" value="AAA"/>
    <property type="match status" value="1"/>
</dbReference>
<keyword evidence="3" id="KW-0547">Nucleotide-binding</keyword>
<accession>A0ABV0IIA3</accession>
<evidence type="ECO:0000313" key="9">
    <source>
        <dbReference type="Proteomes" id="UP001484097"/>
    </source>
</evidence>
<organism evidence="8 9">
    <name type="scientific">Citricoccus nitrophenolicus</name>
    <dbReference type="NCBI Taxonomy" id="863575"/>
    <lineage>
        <taxon>Bacteria</taxon>
        <taxon>Bacillati</taxon>
        <taxon>Actinomycetota</taxon>
        <taxon>Actinomycetes</taxon>
        <taxon>Micrococcales</taxon>
        <taxon>Micrococcaceae</taxon>
        <taxon>Citricoccus</taxon>
    </lineage>
</organism>
<evidence type="ECO:0000256" key="1">
    <source>
        <dbReference type="ARBA" id="ARBA00004202"/>
    </source>
</evidence>